<feature type="transmembrane region" description="Helical" evidence="1">
    <location>
        <begin position="31"/>
        <end position="51"/>
    </location>
</feature>
<feature type="transmembrane region" description="Helical" evidence="1">
    <location>
        <begin position="229"/>
        <end position="253"/>
    </location>
</feature>
<dbReference type="Pfam" id="PF12730">
    <property type="entry name" value="ABC2_membrane_4"/>
    <property type="match status" value="1"/>
</dbReference>
<evidence type="ECO:0000313" key="2">
    <source>
        <dbReference type="EMBL" id="BFP53547.1"/>
    </source>
</evidence>
<protein>
    <submittedName>
        <fullName evidence="2">ABC transporter permease subunit</fullName>
    </submittedName>
</protein>
<organism evidence="2">
    <name type="scientific">Streptomyces sp. CMC78</name>
    <dbReference type="NCBI Taxonomy" id="3231512"/>
    <lineage>
        <taxon>Bacteria</taxon>
        <taxon>Bacillati</taxon>
        <taxon>Actinomycetota</taxon>
        <taxon>Actinomycetes</taxon>
        <taxon>Kitasatosporales</taxon>
        <taxon>Streptomycetaceae</taxon>
        <taxon>Streptomyces</taxon>
    </lineage>
</organism>
<sequence>MTTTTPSGRVAPGGFAGAIASEWTKLWSVRAAYLCLLAGLAITGVFTYYYASIARINEHPMEPVGNAAASSAVLSQFAVVILATVTVTSEYATGSVRASLLWVPRRHRVQAAKVLVVAVVSFAVGVVYAVVGTAVAWGAFDGRALFEAGTTLRQALAVGLYLALVAALAVGTAFVTRHPAGALSILVTLLWALPTVLLGVGGPELATVNDSLPHGAGDHFMRAGIEVPYASATAVLIVTAWVAVAHLAGLYVLRRRDA</sequence>
<dbReference type="KEGG" id="stcm:SCMC78_33540"/>
<reference evidence="2" key="1">
    <citation type="submission" date="2024-07" db="EMBL/GenBank/DDBJ databases">
        <title>Complete genome sequences of cellulolytic bacteria, Kitasatospora sp. CMC57 and Streptomyces sp. CMC78, isolated from Japanese agricultural soil.</title>
        <authorList>
            <person name="Hashimoto T."/>
            <person name="Ito M."/>
            <person name="Iwamoto M."/>
            <person name="Fukahori D."/>
            <person name="Shoda T."/>
            <person name="Sakoda M."/>
            <person name="Morohoshi T."/>
            <person name="Mitsuboshi M."/>
            <person name="Nishizawa T."/>
        </authorList>
    </citation>
    <scope>NUCLEOTIDE SEQUENCE</scope>
    <source>
        <strain evidence="2">CMC78</strain>
    </source>
</reference>
<feature type="transmembrane region" description="Helical" evidence="1">
    <location>
        <begin position="114"/>
        <end position="140"/>
    </location>
</feature>
<proteinExistence type="predicted"/>
<keyword evidence="1" id="KW-0812">Transmembrane</keyword>
<feature type="transmembrane region" description="Helical" evidence="1">
    <location>
        <begin position="152"/>
        <end position="175"/>
    </location>
</feature>
<dbReference type="EMBL" id="AP035884">
    <property type="protein sequence ID" value="BFP53547.1"/>
    <property type="molecule type" value="Genomic_DNA"/>
</dbReference>
<accession>A0AB33KCE1</accession>
<name>A0AB33KCE1_9ACTN</name>
<feature type="transmembrane region" description="Helical" evidence="1">
    <location>
        <begin position="71"/>
        <end position="93"/>
    </location>
</feature>
<evidence type="ECO:0000256" key="1">
    <source>
        <dbReference type="SAM" id="Phobius"/>
    </source>
</evidence>
<dbReference type="RefSeq" id="WP_319600499.1">
    <property type="nucleotide sequence ID" value="NZ_AP035884.1"/>
</dbReference>
<keyword evidence="1" id="KW-1133">Transmembrane helix</keyword>
<dbReference type="AlphaFoldDB" id="A0AB33KCE1"/>
<feature type="transmembrane region" description="Helical" evidence="1">
    <location>
        <begin position="182"/>
        <end position="202"/>
    </location>
</feature>
<keyword evidence="1" id="KW-0472">Membrane</keyword>
<gene>
    <name evidence="2" type="ORF">SCMC78_33540</name>
</gene>